<feature type="region of interest" description="Disordered" evidence="2">
    <location>
        <begin position="1"/>
        <end position="44"/>
    </location>
</feature>
<dbReference type="PROSITE" id="PS50118">
    <property type="entry name" value="HMG_BOX_2"/>
    <property type="match status" value="1"/>
</dbReference>
<dbReference type="GO" id="GO:0003677">
    <property type="term" value="F:DNA binding"/>
    <property type="evidence" value="ECO:0007669"/>
    <property type="project" value="UniProtKB-UniRule"/>
</dbReference>
<dbReference type="GO" id="GO:0005634">
    <property type="term" value="C:nucleus"/>
    <property type="evidence" value="ECO:0007669"/>
    <property type="project" value="UniProtKB-UniRule"/>
</dbReference>
<dbReference type="SUPFAM" id="SSF47095">
    <property type="entry name" value="HMG-box"/>
    <property type="match status" value="1"/>
</dbReference>
<evidence type="ECO:0000256" key="2">
    <source>
        <dbReference type="SAM" id="MobiDB-lite"/>
    </source>
</evidence>
<dbReference type="VEuPathDB" id="FungiDB:RhiirA1_509008"/>
<keyword evidence="1" id="KW-0539">Nucleus</keyword>
<dbReference type="Gene3D" id="1.10.30.10">
    <property type="entry name" value="High mobility group box domain"/>
    <property type="match status" value="1"/>
</dbReference>
<protein>
    <submittedName>
        <fullName evidence="4">MATA-HMG</fullName>
    </submittedName>
</protein>
<organism evidence="4">
    <name type="scientific">Rhizophagus irregularis</name>
    <dbReference type="NCBI Taxonomy" id="588596"/>
    <lineage>
        <taxon>Eukaryota</taxon>
        <taxon>Fungi</taxon>
        <taxon>Fungi incertae sedis</taxon>
        <taxon>Mucoromycota</taxon>
        <taxon>Glomeromycotina</taxon>
        <taxon>Glomeromycetes</taxon>
        <taxon>Glomerales</taxon>
        <taxon>Glomeraceae</taxon>
        <taxon>Rhizophagus</taxon>
    </lineage>
</organism>
<feature type="DNA-binding region" description="HMG box" evidence="1">
    <location>
        <begin position="39"/>
        <end position="110"/>
    </location>
</feature>
<dbReference type="SMART" id="SM00398">
    <property type="entry name" value="HMG"/>
    <property type="match status" value="1"/>
</dbReference>
<keyword evidence="1" id="KW-0238">DNA-binding</keyword>
<dbReference type="EMBL" id="KT212607">
    <property type="protein sequence ID" value="ANQ32451.1"/>
    <property type="molecule type" value="Genomic_DNA"/>
</dbReference>
<dbReference type="InterPro" id="IPR036910">
    <property type="entry name" value="HMG_box_dom_sf"/>
</dbReference>
<accession>A0A1B1EUI0</accession>
<evidence type="ECO:0000259" key="3">
    <source>
        <dbReference type="PROSITE" id="PS50118"/>
    </source>
</evidence>
<name>A0A1B1EUI0_9GLOM</name>
<sequence>MVKSTIKTPKNNRQKKSKNEKNERRRHKRIEKQLNSSKPPRSPNRFILYRKHIQNRINTDPNNPANMRDLSKMVAQMWEKEPPEIKQYWDQVAERIKLNSSYRSSFDVINGLDMSISESDITFVNATASSSQSTTKKNKKTKSTTTSNPILAENFIMESPESNILQIPPQ</sequence>
<dbReference type="InterPro" id="IPR009071">
    <property type="entry name" value="HMG_box_dom"/>
</dbReference>
<proteinExistence type="predicted"/>
<dbReference type="AlphaFoldDB" id="A0A1B1EUI0"/>
<gene>
    <name evidence="4" type="primary">HMG139a</name>
</gene>
<dbReference type="Pfam" id="PF00505">
    <property type="entry name" value="HMG_box"/>
    <property type="match status" value="1"/>
</dbReference>
<dbReference type="VEuPathDB" id="FungiDB:RhiirFUN_014397"/>
<evidence type="ECO:0000313" key="4">
    <source>
        <dbReference type="EMBL" id="ANQ32451.1"/>
    </source>
</evidence>
<feature type="domain" description="HMG box" evidence="3">
    <location>
        <begin position="39"/>
        <end position="110"/>
    </location>
</feature>
<evidence type="ECO:0000256" key="1">
    <source>
        <dbReference type="PROSITE-ProRule" id="PRU00267"/>
    </source>
</evidence>
<reference evidence="4" key="1">
    <citation type="submission" date="2015-06" db="EMBL/GenBank/DDBJ databases">
        <title>Evolution and Diversity of Sexually-Related Genes in an Arbuscular Mycorrhizal Fungi.</title>
        <authorList>
            <person name="Charron P."/>
            <person name="Marton T."/>
            <person name="Corradi N."/>
        </authorList>
    </citation>
    <scope>NUCLEOTIDE SEQUENCE</scope>
    <source>
        <strain evidence="4">A4</strain>
    </source>
</reference>
<dbReference type="VEuPathDB" id="FungiDB:FUN_012736"/>
<feature type="region of interest" description="Disordered" evidence="2">
    <location>
        <begin position="127"/>
        <end position="152"/>
    </location>
</feature>